<keyword evidence="1" id="KW-0812">Transmembrane</keyword>
<feature type="transmembrane region" description="Helical" evidence="1">
    <location>
        <begin position="20"/>
        <end position="49"/>
    </location>
</feature>
<gene>
    <name evidence="2" type="ordered locus">RC1_2201</name>
</gene>
<evidence type="ECO:0000313" key="3">
    <source>
        <dbReference type="Proteomes" id="UP000001591"/>
    </source>
</evidence>
<dbReference type="EMBL" id="CP000613">
    <property type="protein sequence ID" value="ACI99588.1"/>
    <property type="molecule type" value="Genomic_DNA"/>
</dbReference>
<dbReference type="KEGG" id="rce:RC1_2201"/>
<proteinExistence type="predicted"/>
<name>B6IP86_RHOCS</name>
<dbReference type="Proteomes" id="UP000001591">
    <property type="component" value="Chromosome"/>
</dbReference>
<feature type="transmembrane region" description="Helical" evidence="1">
    <location>
        <begin position="164"/>
        <end position="187"/>
    </location>
</feature>
<feature type="transmembrane region" description="Helical" evidence="1">
    <location>
        <begin position="116"/>
        <end position="133"/>
    </location>
</feature>
<feature type="transmembrane region" description="Helical" evidence="1">
    <location>
        <begin position="139"/>
        <end position="157"/>
    </location>
</feature>
<evidence type="ECO:0008006" key="4">
    <source>
        <dbReference type="Google" id="ProtNLM"/>
    </source>
</evidence>
<feature type="transmembrane region" description="Helical" evidence="1">
    <location>
        <begin position="89"/>
        <end position="109"/>
    </location>
</feature>
<dbReference type="HOGENOM" id="CLU_031358_1_0_5"/>
<feature type="transmembrane region" description="Helical" evidence="1">
    <location>
        <begin position="284"/>
        <end position="306"/>
    </location>
</feature>
<keyword evidence="3" id="KW-1185">Reference proteome</keyword>
<keyword evidence="1" id="KW-0472">Membrane</keyword>
<dbReference type="AlphaFoldDB" id="B6IP86"/>
<protein>
    <recommendedName>
        <fullName evidence="4">Glycosyltransferase RgtA/B/C/D-like domain-containing protein</fullName>
    </recommendedName>
</protein>
<feature type="transmembrane region" description="Helical" evidence="1">
    <location>
        <begin position="61"/>
        <end position="83"/>
    </location>
</feature>
<dbReference type="STRING" id="414684.RC1_2201"/>
<evidence type="ECO:0000313" key="2">
    <source>
        <dbReference type="EMBL" id="ACI99588.1"/>
    </source>
</evidence>
<reference evidence="2 3" key="1">
    <citation type="journal article" date="2010" name="BMC Genomics">
        <title>Metabolic flexibility revealed in the genome of the cyst-forming alpha-1 proteobacterium Rhodospirillum centenum.</title>
        <authorList>
            <person name="Lu Y.K."/>
            <person name="Marden J."/>
            <person name="Han M."/>
            <person name="Swingley W.D."/>
            <person name="Mastrian S.D."/>
            <person name="Chowdhury S.R."/>
            <person name="Hao J."/>
            <person name="Helmy T."/>
            <person name="Kim S."/>
            <person name="Kurdoglu A.A."/>
            <person name="Matthies H.J."/>
            <person name="Rollo D."/>
            <person name="Stothard P."/>
            <person name="Blankenship R.E."/>
            <person name="Bauer C.E."/>
            <person name="Touchman J.W."/>
        </authorList>
    </citation>
    <scope>NUCLEOTIDE SEQUENCE [LARGE SCALE GENOMIC DNA]</scope>
    <source>
        <strain evidence="3">ATCC 51521 / SW</strain>
    </source>
</reference>
<feature type="transmembrane region" description="Helical" evidence="1">
    <location>
        <begin position="312"/>
        <end position="334"/>
    </location>
</feature>
<keyword evidence="1" id="KW-1133">Transmembrane helix</keyword>
<feature type="transmembrane region" description="Helical" evidence="1">
    <location>
        <begin position="254"/>
        <end position="272"/>
    </location>
</feature>
<accession>B6IP86</accession>
<evidence type="ECO:0000256" key="1">
    <source>
        <dbReference type="SAM" id="Phobius"/>
    </source>
</evidence>
<sequence length="501" mass="53744">MATFYNPTLDLPFFWLAQALPARVVGFIMGAVQGLNLVPLAGLAWTVLAAAFPATGGRARALAAGLVALAGFLGGGQVGLIGTTFYDNVISLLVLGSAWIVAAGPGTLFGASGARAFALVAAAGFLVGSAVGLKQPTLPFAVGLCFAFLFVAEGPWLRSFPRRFLLSFVFGLGVLAGMALFSGHWMLHLWTEYRNPLFPYFNDIFQSPWGVAEPYRDDKFVPKSAAEALAFPFLWVADPEEVGEILFRDLRIPVAYVLLPLTGLLLAGRALAARAGRAGAGGAARAGVPWAASYLLVAAALGYLVWLKLFGIYRYLVPLEMLAPVLIVAAVALWPVPPRARAALAAALLVLVTVTARPGNWSRIAWTDRFVEVQAPDLPHPDDTIVLQAGYAPTSFLSYGFPPQVPFLRLQSYFIHPDHGDILLNRRMAERIAAHQGDFYLLVAHWETWTASSILPRYGLRADMDDCRPVTSNLDEPMMLCRVYKDAAAPAAPAPGAAQPG</sequence>
<dbReference type="eggNOG" id="ENOG5030CE8">
    <property type="taxonomic scope" value="Bacteria"/>
</dbReference>
<organism evidence="2 3">
    <name type="scientific">Rhodospirillum centenum (strain ATCC 51521 / SW)</name>
    <dbReference type="NCBI Taxonomy" id="414684"/>
    <lineage>
        <taxon>Bacteria</taxon>
        <taxon>Pseudomonadati</taxon>
        <taxon>Pseudomonadota</taxon>
        <taxon>Alphaproteobacteria</taxon>
        <taxon>Rhodospirillales</taxon>
        <taxon>Rhodospirillaceae</taxon>
        <taxon>Rhodospirillum</taxon>
    </lineage>
</organism>